<accession>A0AAV5C2N9</accession>
<dbReference type="GO" id="GO:0005524">
    <property type="term" value="F:ATP binding"/>
    <property type="evidence" value="ECO:0007669"/>
    <property type="project" value="UniProtKB-KW"/>
</dbReference>
<dbReference type="EMBL" id="BQKI01000004">
    <property type="protein sequence ID" value="GJM92022.1"/>
    <property type="molecule type" value="Genomic_DNA"/>
</dbReference>
<evidence type="ECO:0000313" key="4">
    <source>
        <dbReference type="Proteomes" id="UP001054889"/>
    </source>
</evidence>
<evidence type="ECO:0000256" key="2">
    <source>
        <dbReference type="ARBA" id="ARBA00022840"/>
    </source>
</evidence>
<evidence type="ECO:0000313" key="3">
    <source>
        <dbReference type="EMBL" id="GJM92022.1"/>
    </source>
</evidence>
<gene>
    <name evidence="3" type="primary">ga08448</name>
    <name evidence="3" type="ORF">PR202_ga08448</name>
</gene>
<dbReference type="PANTHER" id="PTHR27007">
    <property type="match status" value="1"/>
</dbReference>
<reference evidence="3" key="1">
    <citation type="journal article" date="2018" name="DNA Res.">
        <title>Multiple hybrid de novo genome assembly of finger millet, an orphan allotetraploid crop.</title>
        <authorList>
            <person name="Hatakeyama M."/>
            <person name="Aluri S."/>
            <person name="Balachadran M.T."/>
            <person name="Sivarajan S.R."/>
            <person name="Patrignani A."/>
            <person name="Gruter S."/>
            <person name="Poveda L."/>
            <person name="Shimizu-Inatsugi R."/>
            <person name="Baeten J."/>
            <person name="Francoijs K.J."/>
            <person name="Nataraja K.N."/>
            <person name="Reddy Y.A.N."/>
            <person name="Phadnis S."/>
            <person name="Ravikumar R.L."/>
            <person name="Schlapbach R."/>
            <person name="Sreeman S.M."/>
            <person name="Shimizu K.K."/>
        </authorList>
    </citation>
    <scope>NUCLEOTIDE SEQUENCE</scope>
</reference>
<sequence>MLDDKFEAKLLLLEVATGKEPVVVPDQGNGLPPNTLVNAVRRSYAQSAVLEMADGRLNGNFDRVQMERVLLVGLLCVHEDPESRPGIKDAINMLLNVGHPVPETLVCS</sequence>
<protein>
    <submittedName>
        <fullName evidence="3">Uncharacterized protein</fullName>
    </submittedName>
</protein>
<comment type="caution">
    <text evidence="3">The sequence shown here is derived from an EMBL/GenBank/DDBJ whole genome shotgun (WGS) entry which is preliminary data.</text>
</comment>
<proteinExistence type="predicted"/>
<dbReference type="AlphaFoldDB" id="A0AAV5C2N9"/>
<dbReference type="SUPFAM" id="SSF56112">
    <property type="entry name" value="Protein kinase-like (PK-like)"/>
    <property type="match status" value="1"/>
</dbReference>
<keyword evidence="2" id="KW-0067">ATP-binding</keyword>
<evidence type="ECO:0000256" key="1">
    <source>
        <dbReference type="ARBA" id="ARBA00022741"/>
    </source>
</evidence>
<organism evidence="3 4">
    <name type="scientific">Eleusine coracana subsp. coracana</name>
    <dbReference type="NCBI Taxonomy" id="191504"/>
    <lineage>
        <taxon>Eukaryota</taxon>
        <taxon>Viridiplantae</taxon>
        <taxon>Streptophyta</taxon>
        <taxon>Embryophyta</taxon>
        <taxon>Tracheophyta</taxon>
        <taxon>Spermatophyta</taxon>
        <taxon>Magnoliopsida</taxon>
        <taxon>Liliopsida</taxon>
        <taxon>Poales</taxon>
        <taxon>Poaceae</taxon>
        <taxon>PACMAD clade</taxon>
        <taxon>Chloridoideae</taxon>
        <taxon>Cynodonteae</taxon>
        <taxon>Eleusininae</taxon>
        <taxon>Eleusine</taxon>
    </lineage>
</organism>
<dbReference type="InterPro" id="IPR011009">
    <property type="entry name" value="Kinase-like_dom_sf"/>
</dbReference>
<name>A0AAV5C2N9_ELECO</name>
<keyword evidence="4" id="KW-1185">Reference proteome</keyword>
<dbReference type="Proteomes" id="UP001054889">
    <property type="component" value="Unassembled WGS sequence"/>
</dbReference>
<dbReference type="Gene3D" id="1.10.510.10">
    <property type="entry name" value="Transferase(Phosphotransferase) domain 1"/>
    <property type="match status" value="1"/>
</dbReference>
<keyword evidence="1" id="KW-0547">Nucleotide-binding</keyword>
<dbReference type="InterPro" id="IPR050528">
    <property type="entry name" value="L-type_Lectin-RKs"/>
</dbReference>
<reference evidence="3" key="2">
    <citation type="submission" date="2021-12" db="EMBL/GenBank/DDBJ databases">
        <title>Resequencing data analysis of finger millet.</title>
        <authorList>
            <person name="Hatakeyama M."/>
            <person name="Aluri S."/>
            <person name="Balachadran M.T."/>
            <person name="Sivarajan S.R."/>
            <person name="Poveda L."/>
            <person name="Shimizu-Inatsugi R."/>
            <person name="Schlapbach R."/>
            <person name="Sreeman S.M."/>
            <person name="Shimizu K.K."/>
        </authorList>
    </citation>
    <scope>NUCLEOTIDE SEQUENCE</scope>
</reference>